<name>A0A2G6KKW9_9BACT</name>
<evidence type="ECO:0000256" key="4">
    <source>
        <dbReference type="PROSITE-ProRule" id="PRU01161"/>
    </source>
</evidence>
<comment type="caution">
    <text evidence="4">Lacks conserved residue(s) required for the propagation of feature annotation.</text>
</comment>
<evidence type="ECO:0000313" key="6">
    <source>
        <dbReference type="EMBL" id="PIE36301.1"/>
    </source>
</evidence>
<accession>A0A2G6KKW9</accession>
<feature type="active site" description="Nucleophile" evidence="4">
    <location>
        <position position="60"/>
    </location>
</feature>
<dbReference type="Proteomes" id="UP000230821">
    <property type="component" value="Unassembled WGS sequence"/>
</dbReference>
<evidence type="ECO:0000313" key="7">
    <source>
        <dbReference type="Proteomes" id="UP000230821"/>
    </source>
</evidence>
<feature type="short sequence motif" description="GXSXG" evidence="4">
    <location>
        <begin position="58"/>
        <end position="62"/>
    </location>
</feature>
<dbReference type="InterPro" id="IPR050301">
    <property type="entry name" value="NTE"/>
</dbReference>
<keyword evidence="3 4" id="KW-0443">Lipid metabolism</keyword>
<dbReference type="GO" id="GO:0016042">
    <property type="term" value="P:lipid catabolic process"/>
    <property type="evidence" value="ECO:0007669"/>
    <property type="project" value="UniProtKB-UniRule"/>
</dbReference>
<feature type="domain" description="PNPLA" evidence="5">
    <location>
        <begin position="27"/>
        <end position="187"/>
    </location>
</feature>
<keyword evidence="2 4" id="KW-0442">Lipid degradation</keyword>
<dbReference type="SUPFAM" id="SSF52151">
    <property type="entry name" value="FabD/lysophospholipase-like"/>
    <property type="match status" value="1"/>
</dbReference>
<evidence type="ECO:0000259" key="5">
    <source>
        <dbReference type="PROSITE" id="PS51635"/>
    </source>
</evidence>
<dbReference type="AlphaFoldDB" id="A0A2G6KKW9"/>
<dbReference type="Gene3D" id="3.40.1090.10">
    <property type="entry name" value="Cytosolic phospholipase A2 catalytic domain"/>
    <property type="match status" value="2"/>
</dbReference>
<comment type="caution">
    <text evidence="6">The sequence shown here is derived from an EMBL/GenBank/DDBJ whole genome shotgun (WGS) entry which is preliminary data.</text>
</comment>
<evidence type="ECO:0000256" key="2">
    <source>
        <dbReference type="ARBA" id="ARBA00022963"/>
    </source>
</evidence>
<gene>
    <name evidence="6" type="ORF">CSA56_00590</name>
</gene>
<feature type="short sequence motif" description="DGA/G" evidence="4">
    <location>
        <begin position="174"/>
        <end position="176"/>
    </location>
</feature>
<dbReference type="PANTHER" id="PTHR14226:SF76">
    <property type="entry name" value="NTE FAMILY PROTEIN RSSA"/>
    <property type="match status" value="1"/>
</dbReference>
<dbReference type="InterPro" id="IPR002641">
    <property type="entry name" value="PNPLA_dom"/>
</dbReference>
<organism evidence="6 7">
    <name type="scientific">candidate division KSB3 bacterium</name>
    <dbReference type="NCBI Taxonomy" id="2044937"/>
    <lineage>
        <taxon>Bacteria</taxon>
        <taxon>candidate division KSB3</taxon>
    </lineage>
</organism>
<feature type="active site" description="Proton acceptor" evidence="4">
    <location>
        <position position="174"/>
    </location>
</feature>
<dbReference type="PANTHER" id="PTHR14226">
    <property type="entry name" value="NEUROPATHY TARGET ESTERASE/SWISS CHEESE D.MELANOGASTER"/>
    <property type="match status" value="1"/>
</dbReference>
<dbReference type="PROSITE" id="PS51635">
    <property type="entry name" value="PNPLA"/>
    <property type="match status" value="1"/>
</dbReference>
<keyword evidence="1 4" id="KW-0378">Hydrolase</keyword>
<dbReference type="InterPro" id="IPR016035">
    <property type="entry name" value="Acyl_Trfase/lysoPLipase"/>
</dbReference>
<dbReference type="GO" id="GO:0016787">
    <property type="term" value="F:hydrolase activity"/>
    <property type="evidence" value="ECO:0007669"/>
    <property type="project" value="UniProtKB-UniRule"/>
</dbReference>
<dbReference type="EMBL" id="PDSK01000020">
    <property type="protein sequence ID" value="PIE36301.1"/>
    <property type="molecule type" value="Genomic_DNA"/>
</dbReference>
<evidence type="ECO:0000256" key="1">
    <source>
        <dbReference type="ARBA" id="ARBA00022801"/>
    </source>
</evidence>
<dbReference type="Pfam" id="PF01734">
    <property type="entry name" value="Patatin"/>
    <property type="match status" value="1"/>
</dbReference>
<evidence type="ECO:0000256" key="3">
    <source>
        <dbReference type="ARBA" id="ARBA00023098"/>
    </source>
</evidence>
<protein>
    <submittedName>
        <fullName evidence="6">Patatin</fullName>
    </submittedName>
</protein>
<proteinExistence type="predicted"/>
<reference evidence="6 7" key="1">
    <citation type="submission" date="2017-10" db="EMBL/GenBank/DDBJ databases">
        <title>Novel microbial diversity and functional potential in the marine mammal oral microbiome.</title>
        <authorList>
            <person name="Dudek N.K."/>
            <person name="Sun C.L."/>
            <person name="Burstein D."/>
            <person name="Kantor R.S."/>
            <person name="Aliaga Goltsman D.S."/>
            <person name="Bik E.M."/>
            <person name="Thomas B.C."/>
            <person name="Banfield J.F."/>
            <person name="Relman D.A."/>
        </authorList>
    </citation>
    <scope>NUCLEOTIDE SEQUENCE [LARGE SCALE GENOMIC DNA]</scope>
    <source>
        <strain evidence="6">DOLJORAL78_47_16</strain>
    </source>
</reference>
<sequence>MLMMGSTFRAASIFSTRTMEQRVKVGLALGGGSARGFAHIGILRVLQAEGISIDCVAGTSIGAIVGSMYAAERLPKVEEFLQDFDWKDMTLLLDPLLPVSGLLGGKRIEKLFRSFLGELVIEDFPKPFAAVAVDVATGGEVVLTTGDAVKAVRASMSIPGVFTPVPLNDRLLVDGGMVNPIPVNAVRNLGADVVIAVNLTAEMSKRSYIDIEKGPAELPQPAVAITPVDSDIVQTSEKGDTADTYIPPILRETLEKGRSFVEEQTRAFDRWFDETVEKGREVLHEQESFLSEWFSRRKKSNLPDIFSVLFNSINIMQEQIAEANLLRYPPDVLLEPDLAQVRLVDFNEIEYCIQEGERVARKALSDIRQAIERQGEGSPR</sequence>